<dbReference type="Pfam" id="PF00059">
    <property type="entry name" value="Lectin_C"/>
    <property type="match status" value="1"/>
</dbReference>
<dbReference type="SMART" id="SM00059">
    <property type="entry name" value="FN2"/>
    <property type="match status" value="1"/>
</dbReference>
<dbReference type="InterPro" id="IPR013806">
    <property type="entry name" value="Kringle-like"/>
</dbReference>
<evidence type="ECO:0000256" key="9">
    <source>
        <dbReference type="ARBA" id="ARBA00023170"/>
    </source>
</evidence>
<dbReference type="CDD" id="cd00037">
    <property type="entry name" value="CLECT"/>
    <property type="match status" value="1"/>
</dbReference>
<comment type="caution">
    <text evidence="16">The sequence shown here is derived from an EMBL/GenBank/DDBJ whole genome shotgun (WGS) entry which is preliminary data.</text>
</comment>
<dbReference type="InterPro" id="IPR036943">
    <property type="entry name" value="FN_type2_sf"/>
</dbReference>
<keyword evidence="17" id="KW-1185">Reference proteome</keyword>
<dbReference type="Pfam" id="PF24562">
    <property type="entry name" value="CysR_MRC2_N"/>
    <property type="match status" value="1"/>
</dbReference>
<feature type="domain" description="Fibronectin type-II" evidence="15">
    <location>
        <begin position="188"/>
        <end position="236"/>
    </location>
</feature>
<dbReference type="Proteomes" id="UP001460270">
    <property type="component" value="Unassembled WGS sequence"/>
</dbReference>
<name>A0AAW0PY90_9GOBI</name>
<dbReference type="InterPro" id="IPR000562">
    <property type="entry name" value="FN_type2_dom"/>
</dbReference>
<feature type="disulfide bond" evidence="11">
    <location>
        <begin position="207"/>
        <end position="234"/>
    </location>
</feature>
<dbReference type="CDD" id="cd00062">
    <property type="entry name" value="FN2"/>
    <property type="match status" value="1"/>
</dbReference>
<dbReference type="PROSITE" id="PS00023">
    <property type="entry name" value="FN2_1"/>
    <property type="match status" value="1"/>
</dbReference>
<dbReference type="PROSITE" id="PS50231">
    <property type="entry name" value="RICIN_B_LECTIN"/>
    <property type="match status" value="1"/>
</dbReference>
<dbReference type="SUPFAM" id="SSF50370">
    <property type="entry name" value="Ricin B-like lectins"/>
    <property type="match status" value="1"/>
</dbReference>
<evidence type="ECO:0000256" key="5">
    <source>
        <dbReference type="ARBA" id="ARBA00022737"/>
    </source>
</evidence>
<dbReference type="PROSITE" id="PS51092">
    <property type="entry name" value="FN2_2"/>
    <property type="match status" value="1"/>
</dbReference>
<comment type="subcellular location">
    <subcellularLocation>
        <location evidence="1">Membrane</location>
        <topology evidence="1">Single-pass membrane protein</topology>
    </subcellularLocation>
</comment>
<keyword evidence="5" id="KW-0677">Repeat</keyword>
<keyword evidence="4" id="KW-0732">Signal</keyword>
<dbReference type="GO" id="GO:0006897">
    <property type="term" value="P:endocytosis"/>
    <property type="evidence" value="ECO:0007669"/>
    <property type="project" value="UniProtKB-KW"/>
</dbReference>
<proteinExistence type="predicted"/>
<dbReference type="Gene3D" id="2.10.10.10">
    <property type="entry name" value="Fibronectin, type II, collagen-binding"/>
    <property type="match status" value="1"/>
</dbReference>
<keyword evidence="3 13" id="KW-0812">Transmembrane</keyword>
<evidence type="ECO:0000313" key="16">
    <source>
        <dbReference type="EMBL" id="KAK7940093.1"/>
    </source>
</evidence>
<evidence type="ECO:0000313" key="17">
    <source>
        <dbReference type="Proteomes" id="UP001460270"/>
    </source>
</evidence>
<evidence type="ECO:0000256" key="4">
    <source>
        <dbReference type="ARBA" id="ARBA00022729"/>
    </source>
</evidence>
<dbReference type="Pfam" id="PF00040">
    <property type="entry name" value="fn2"/>
    <property type="match status" value="1"/>
</dbReference>
<dbReference type="Gene3D" id="2.80.10.50">
    <property type="match status" value="1"/>
</dbReference>
<evidence type="ECO:0000256" key="7">
    <source>
        <dbReference type="ARBA" id="ARBA00023136"/>
    </source>
</evidence>
<keyword evidence="2" id="KW-0254">Endocytosis</keyword>
<dbReference type="SMART" id="SM00034">
    <property type="entry name" value="CLECT"/>
    <property type="match status" value="1"/>
</dbReference>
<feature type="disulfide bond" evidence="11">
    <location>
        <begin position="193"/>
        <end position="219"/>
    </location>
</feature>
<dbReference type="PROSITE" id="PS50041">
    <property type="entry name" value="C_TYPE_LECTIN_2"/>
    <property type="match status" value="1"/>
</dbReference>
<dbReference type="InterPro" id="IPR016186">
    <property type="entry name" value="C-type_lectin-like/link_sf"/>
</dbReference>
<protein>
    <recommendedName>
        <fullName evidence="18">MRC2</fullName>
    </recommendedName>
</protein>
<keyword evidence="9" id="KW-0675">Receptor</keyword>
<keyword evidence="8 11" id="KW-1015">Disulfide bond</keyword>
<evidence type="ECO:0000256" key="13">
    <source>
        <dbReference type="SAM" id="Phobius"/>
    </source>
</evidence>
<dbReference type="AlphaFoldDB" id="A0AAW0PY90"/>
<feature type="domain" description="C-type lectin" evidence="14">
    <location>
        <begin position="250"/>
        <end position="354"/>
    </location>
</feature>
<dbReference type="SUPFAM" id="SSF56436">
    <property type="entry name" value="C-type lectin-like"/>
    <property type="match status" value="1"/>
</dbReference>
<dbReference type="SUPFAM" id="SSF57440">
    <property type="entry name" value="Kringle-like"/>
    <property type="match status" value="1"/>
</dbReference>
<evidence type="ECO:0000256" key="2">
    <source>
        <dbReference type="ARBA" id="ARBA00022583"/>
    </source>
</evidence>
<organism evidence="16 17">
    <name type="scientific">Mugilogobius chulae</name>
    <name type="common">yellowstripe goby</name>
    <dbReference type="NCBI Taxonomy" id="88201"/>
    <lineage>
        <taxon>Eukaryota</taxon>
        <taxon>Metazoa</taxon>
        <taxon>Chordata</taxon>
        <taxon>Craniata</taxon>
        <taxon>Vertebrata</taxon>
        <taxon>Euteleostomi</taxon>
        <taxon>Actinopterygii</taxon>
        <taxon>Neopterygii</taxon>
        <taxon>Teleostei</taxon>
        <taxon>Neoteleostei</taxon>
        <taxon>Acanthomorphata</taxon>
        <taxon>Gobiaria</taxon>
        <taxon>Gobiiformes</taxon>
        <taxon>Gobioidei</taxon>
        <taxon>Gobiidae</taxon>
        <taxon>Gobionellinae</taxon>
        <taxon>Mugilogobius</taxon>
    </lineage>
</organism>
<dbReference type="Gene3D" id="3.10.100.10">
    <property type="entry name" value="Mannose-Binding Protein A, subunit A"/>
    <property type="match status" value="1"/>
</dbReference>
<dbReference type="GO" id="GO:0016020">
    <property type="term" value="C:membrane"/>
    <property type="evidence" value="ECO:0007669"/>
    <property type="project" value="UniProtKB-SubCell"/>
</dbReference>
<evidence type="ECO:0000256" key="10">
    <source>
        <dbReference type="ARBA" id="ARBA00023180"/>
    </source>
</evidence>
<evidence type="ECO:0000256" key="8">
    <source>
        <dbReference type="ARBA" id="ARBA00023157"/>
    </source>
</evidence>
<sequence length="402" mass="45736">MQTSNNKRQQSTQPRRACTHGLSILYQCTLYLFVFSLELKRSQTAPLDSDVFAFFHEGGQGCLGVRDHTLVLSRSCEDDYQRWKWVSRNRLFNLGSSLCLGVTTGNFSAQSDLSPLGVYTCDREPPRVRWTWACGQMLDNLNNYLPSPSLWNSSVVSYPAGLNWRLYGDDQDLCAKVYQEIYTIQGNSHGRPCFLPFLYDGQWFHSCTSIGREDGHVWCATTYDYGKDERWGFCPVNNKGCETFWDTDPLTDSCYQFNFQSTLSWGEARTSCHQQGADLLSITKLHEQTYINGLLTGYSAALWIGLNDLDVNGGWQWADSSPLKYLNWEQDQPSHEDEENCVAIRTESSGRWQNGTAPWLCRTPVRRDPTPHWTPSPPIRGRTMSAMTATWAGSRSRPAVTN</sequence>
<feature type="region of interest" description="Disordered" evidence="12">
    <location>
        <begin position="360"/>
        <end position="382"/>
    </location>
</feature>
<evidence type="ECO:0000256" key="1">
    <source>
        <dbReference type="ARBA" id="ARBA00004167"/>
    </source>
</evidence>
<keyword evidence="7 13" id="KW-0472">Membrane</keyword>
<dbReference type="PANTHER" id="PTHR22803">
    <property type="entry name" value="MANNOSE, PHOSPHOLIPASE, LECTIN RECEPTOR RELATED"/>
    <property type="match status" value="1"/>
</dbReference>
<evidence type="ECO:0000259" key="14">
    <source>
        <dbReference type="PROSITE" id="PS50041"/>
    </source>
</evidence>
<dbReference type="PRINTS" id="PR00013">
    <property type="entry name" value="FNTYPEII"/>
</dbReference>
<evidence type="ECO:0000256" key="11">
    <source>
        <dbReference type="PROSITE-ProRule" id="PRU00479"/>
    </source>
</evidence>
<gene>
    <name evidence="16" type="ORF">WMY93_003419</name>
</gene>
<dbReference type="EMBL" id="JBBPFD010000002">
    <property type="protein sequence ID" value="KAK7940093.1"/>
    <property type="molecule type" value="Genomic_DNA"/>
</dbReference>
<evidence type="ECO:0000256" key="6">
    <source>
        <dbReference type="ARBA" id="ARBA00022989"/>
    </source>
</evidence>
<feature type="transmembrane region" description="Helical" evidence="13">
    <location>
        <begin position="21"/>
        <end position="39"/>
    </location>
</feature>
<evidence type="ECO:0000256" key="12">
    <source>
        <dbReference type="SAM" id="MobiDB-lite"/>
    </source>
</evidence>
<evidence type="ECO:0000256" key="3">
    <source>
        <dbReference type="ARBA" id="ARBA00022692"/>
    </source>
</evidence>
<dbReference type="InterPro" id="IPR016187">
    <property type="entry name" value="CTDL_fold"/>
</dbReference>
<dbReference type="InterPro" id="IPR035992">
    <property type="entry name" value="Ricin_B-like_lectins"/>
</dbReference>
<keyword evidence="6 13" id="KW-1133">Transmembrane helix</keyword>
<dbReference type="InterPro" id="IPR050111">
    <property type="entry name" value="C-type_lectin/snaclec_domain"/>
</dbReference>
<dbReference type="FunFam" id="2.10.10.10:FF:000001">
    <property type="entry name" value="Fibronectin 1a isoform 1"/>
    <property type="match status" value="1"/>
</dbReference>
<dbReference type="InterPro" id="IPR001304">
    <property type="entry name" value="C-type_lectin-like"/>
</dbReference>
<evidence type="ECO:0008006" key="18">
    <source>
        <dbReference type="Google" id="ProtNLM"/>
    </source>
</evidence>
<evidence type="ECO:0000259" key="15">
    <source>
        <dbReference type="PROSITE" id="PS51092"/>
    </source>
</evidence>
<accession>A0AAW0PY90</accession>
<keyword evidence="10" id="KW-0325">Glycoprotein</keyword>
<dbReference type="FunFam" id="3.10.100.10:FF:000018">
    <property type="entry name" value="Mannose receptor, C type 2"/>
    <property type="match status" value="1"/>
</dbReference>
<reference evidence="17" key="1">
    <citation type="submission" date="2024-04" db="EMBL/GenBank/DDBJ databases">
        <title>Salinicola lusitanus LLJ914,a marine bacterium isolated from the Okinawa Trough.</title>
        <authorList>
            <person name="Li J."/>
        </authorList>
    </citation>
    <scope>NUCLEOTIDE SEQUENCE [LARGE SCALE GENOMIC DNA]</scope>
</reference>
<dbReference type="InterPro" id="IPR000772">
    <property type="entry name" value="Ricin_B_lectin"/>
</dbReference>